<proteinExistence type="predicted"/>
<dbReference type="Pfam" id="PF12867">
    <property type="entry name" value="DinB_2"/>
    <property type="match status" value="1"/>
</dbReference>
<accession>A0ABW9U718</accession>
<dbReference type="InterPro" id="IPR024775">
    <property type="entry name" value="DinB-like"/>
</dbReference>
<dbReference type="RefSeq" id="WP_157318965.1">
    <property type="nucleotide sequence ID" value="NZ_WSEM01000008.1"/>
</dbReference>
<dbReference type="EMBL" id="WSEM01000008">
    <property type="protein sequence ID" value="MVQ34934.1"/>
    <property type="molecule type" value="Genomic_DNA"/>
</dbReference>
<protein>
    <submittedName>
        <fullName evidence="2">DUF1569 domain-containing protein</fullName>
    </submittedName>
</protein>
<reference evidence="2 3" key="1">
    <citation type="submission" date="2019-12" db="EMBL/GenBank/DDBJ databases">
        <authorList>
            <person name="Huq M.A."/>
        </authorList>
    </citation>
    <scope>NUCLEOTIDE SEQUENCE [LARGE SCALE GENOMIC DNA]</scope>
    <source>
        <strain evidence="2 3">MAH-34</strain>
    </source>
</reference>
<organism evidence="2 3">
    <name type="scientific">Paenibacillus anseongense</name>
    <dbReference type="NCBI Taxonomy" id="2682845"/>
    <lineage>
        <taxon>Bacteria</taxon>
        <taxon>Bacillati</taxon>
        <taxon>Bacillota</taxon>
        <taxon>Bacilli</taxon>
        <taxon>Bacillales</taxon>
        <taxon>Paenibacillaceae</taxon>
        <taxon>Paenibacillus</taxon>
    </lineage>
</organism>
<dbReference type="Gene3D" id="1.20.120.450">
    <property type="entry name" value="dinb family like domain"/>
    <property type="match status" value="1"/>
</dbReference>
<gene>
    <name evidence="2" type="ORF">GON05_09715</name>
</gene>
<name>A0ABW9U718_9BACL</name>
<evidence type="ECO:0000259" key="1">
    <source>
        <dbReference type="Pfam" id="PF12867"/>
    </source>
</evidence>
<dbReference type="Proteomes" id="UP000467637">
    <property type="component" value="Unassembled WGS sequence"/>
</dbReference>
<keyword evidence="3" id="KW-1185">Reference proteome</keyword>
<dbReference type="SUPFAM" id="SSF109854">
    <property type="entry name" value="DinB/YfiT-like putative metalloenzymes"/>
    <property type="match status" value="1"/>
</dbReference>
<comment type="caution">
    <text evidence="2">The sequence shown here is derived from an EMBL/GenBank/DDBJ whole genome shotgun (WGS) entry which is preliminary data.</text>
</comment>
<evidence type="ECO:0000313" key="2">
    <source>
        <dbReference type="EMBL" id="MVQ34934.1"/>
    </source>
</evidence>
<evidence type="ECO:0000313" key="3">
    <source>
        <dbReference type="Proteomes" id="UP000467637"/>
    </source>
</evidence>
<sequence length="183" mass="20970">MRSTAEALQAFETTVGRYLIELDSLDMEQLIKKPNEEEWSIGQMYMHLIQSAQFMHLHNVDQCLAGSVATLDAMEEKTERGKGAFELGSFPPVRIRVPASPQYTPKQPESKEQLKESFLGIVERMKNTESTLSTVPESRINRKILHPGFGALNANEWFLLIEMHYRHHLSQLERLKQFLGNNA</sequence>
<feature type="domain" description="DinB-like" evidence="1">
    <location>
        <begin position="11"/>
        <end position="172"/>
    </location>
</feature>
<dbReference type="InterPro" id="IPR034660">
    <property type="entry name" value="DinB/YfiT-like"/>
</dbReference>